<feature type="disulfide bond" evidence="9">
    <location>
        <begin position="179"/>
        <end position="189"/>
    </location>
</feature>
<accession>A0A6P8HEE7</accession>
<dbReference type="PANTHER" id="PTHR19331:SF465">
    <property type="entry name" value="EGG PEPTIDE SPERACT RECEPTOR"/>
    <property type="match status" value="1"/>
</dbReference>
<evidence type="ECO:0000256" key="5">
    <source>
        <dbReference type="ARBA" id="ARBA00022825"/>
    </source>
</evidence>
<feature type="chain" id="PRO_5028086726" evidence="10">
    <location>
        <begin position="23"/>
        <end position="310"/>
    </location>
</feature>
<name>A0A6P8HEE7_ACTTE</name>
<feature type="disulfide bond" evidence="9">
    <location>
        <begin position="135"/>
        <end position="199"/>
    </location>
</feature>
<dbReference type="InParanoid" id="A0A6P8HEE7"/>
<evidence type="ECO:0000256" key="9">
    <source>
        <dbReference type="PROSITE-ProRule" id="PRU00196"/>
    </source>
</evidence>
<keyword evidence="3" id="KW-0677">Repeat</keyword>
<dbReference type="CDD" id="cd00112">
    <property type="entry name" value="LDLa"/>
    <property type="match status" value="2"/>
</dbReference>
<dbReference type="Proteomes" id="UP000515163">
    <property type="component" value="Unplaced"/>
</dbReference>
<feature type="disulfide bond" evidence="8">
    <location>
        <begin position="46"/>
        <end position="61"/>
    </location>
</feature>
<dbReference type="InterPro" id="IPR023415">
    <property type="entry name" value="LDLR_class-A_CS"/>
</dbReference>
<feature type="domain" description="SRCR" evidence="11">
    <location>
        <begin position="108"/>
        <end position="210"/>
    </location>
</feature>
<keyword evidence="5" id="KW-0720">Serine protease</keyword>
<dbReference type="Pfam" id="PF00530">
    <property type="entry name" value="SRCR"/>
    <property type="match status" value="1"/>
</dbReference>
<dbReference type="SMART" id="SM00202">
    <property type="entry name" value="SR"/>
    <property type="match status" value="1"/>
</dbReference>
<feature type="disulfide bond" evidence="9">
    <location>
        <begin position="148"/>
        <end position="209"/>
    </location>
</feature>
<gene>
    <name evidence="13" type="primary">LOC116291737</name>
</gene>
<keyword evidence="6 9" id="KW-1015">Disulfide bond</keyword>
<protein>
    <submittedName>
        <fullName evidence="13">Neurotrypsin-like isoform X2</fullName>
    </submittedName>
</protein>
<dbReference type="InterPro" id="IPR002172">
    <property type="entry name" value="LDrepeatLR_classA_rpt"/>
</dbReference>
<dbReference type="GeneID" id="116291737"/>
<evidence type="ECO:0000256" key="8">
    <source>
        <dbReference type="PROSITE-ProRule" id="PRU00124"/>
    </source>
</evidence>
<dbReference type="SUPFAM" id="SSF56487">
    <property type="entry name" value="SRCR-like"/>
    <property type="match status" value="1"/>
</dbReference>
<dbReference type="Gene3D" id="4.10.400.10">
    <property type="entry name" value="Low-density Lipoprotein Receptor"/>
    <property type="match status" value="2"/>
</dbReference>
<evidence type="ECO:0000256" key="6">
    <source>
        <dbReference type="ARBA" id="ARBA00023157"/>
    </source>
</evidence>
<evidence type="ECO:0000256" key="10">
    <source>
        <dbReference type="SAM" id="SignalP"/>
    </source>
</evidence>
<dbReference type="AlphaFoldDB" id="A0A6P8HEE7"/>
<dbReference type="RefSeq" id="XP_031554804.1">
    <property type="nucleotide sequence ID" value="XM_031698944.1"/>
</dbReference>
<dbReference type="GO" id="GO:0016020">
    <property type="term" value="C:membrane"/>
    <property type="evidence" value="ECO:0007669"/>
    <property type="project" value="InterPro"/>
</dbReference>
<dbReference type="InterPro" id="IPR036772">
    <property type="entry name" value="SRCR-like_dom_sf"/>
</dbReference>
<keyword evidence="2 10" id="KW-0732">Signal</keyword>
<dbReference type="FunFam" id="3.10.250.10:FF:000006">
    <property type="entry name" value="neurotrypsin isoform X2"/>
    <property type="match status" value="1"/>
</dbReference>
<dbReference type="InterPro" id="IPR001190">
    <property type="entry name" value="SRCR"/>
</dbReference>
<evidence type="ECO:0000256" key="4">
    <source>
        <dbReference type="ARBA" id="ARBA00022801"/>
    </source>
</evidence>
<dbReference type="InterPro" id="IPR036055">
    <property type="entry name" value="LDL_receptor-like_sf"/>
</dbReference>
<dbReference type="PRINTS" id="PR00261">
    <property type="entry name" value="LDLRECEPTOR"/>
</dbReference>
<organism evidence="12 13">
    <name type="scientific">Actinia tenebrosa</name>
    <name type="common">Australian red waratah sea anemone</name>
    <dbReference type="NCBI Taxonomy" id="6105"/>
    <lineage>
        <taxon>Eukaryota</taxon>
        <taxon>Metazoa</taxon>
        <taxon>Cnidaria</taxon>
        <taxon>Anthozoa</taxon>
        <taxon>Hexacorallia</taxon>
        <taxon>Actiniaria</taxon>
        <taxon>Actiniidae</taxon>
        <taxon>Actinia</taxon>
    </lineage>
</organism>
<evidence type="ECO:0000256" key="7">
    <source>
        <dbReference type="ARBA" id="ARBA00023180"/>
    </source>
</evidence>
<feature type="signal peptide" evidence="10">
    <location>
        <begin position="1"/>
        <end position="22"/>
    </location>
</feature>
<dbReference type="PROSITE" id="PS01209">
    <property type="entry name" value="LDLRA_1"/>
    <property type="match status" value="1"/>
</dbReference>
<proteinExistence type="predicted"/>
<evidence type="ECO:0000256" key="1">
    <source>
        <dbReference type="ARBA" id="ARBA00022670"/>
    </source>
</evidence>
<keyword evidence="7" id="KW-0325">Glycoprotein</keyword>
<evidence type="ECO:0000313" key="13">
    <source>
        <dbReference type="RefSeq" id="XP_031554804.1"/>
    </source>
</evidence>
<keyword evidence="4" id="KW-0378">Hydrolase</keyword>
<dbReference type="Pfam" id="PF00057">
    <property type="entry name" value="Ldl_recept_a"/>
    <property type="match status" value="2"/>
</dbReference>
<dbReference type="Gene3D" id="3.10.250.10">
    <property type="entry name" value="SRCR-like domain"/>
    <property type="match status" value="1"/>
</dbReference>
<dbReference type="SUPFAM" id="SSF57424">
    <property type="entry name" value="LDL receptor-like module"/>
    <property type="match status" value="2"/>
</dbReference>
<feature type="disulfide bond" evidence="8">
    <location>
        <begin position="65"/>
        <end position="77"/>
    </location>
</feature>
<sequence>MAKTGFIFLLLLVASFFELATATNTCTWGFYMCASNSQCISSRYRCNGTPQCTNQEDESNCPTRCYGSDFRCSNNNCVPRSYLCNGYNNCGDGSDESTALCGGTAFHVRLVGGRSSNEGRVEVYHPPTRTWGTVCDDGWDTNDATVVCRQLGLPRATQAVSGARFGQGTGPILLDHVQCRGSELTLSRCSSGGWKNHNCGHNEDAGVVCGGMYCAYLKVKNICSLTSVVESIRVGRASTSVLARKSLRNPQVVQYKIETSFDTGKRVNCARWAHLVIVRQKKVRGFGLTKIEYFVMLIEARLFYGQIEPA</sequence>
<dbReference type="GO" id="GO:0008236">
    <property type="term" value="F:serine-type peptidase activity"/>
    <property type="evidence" value="ECO:0007669"/>
    <property type="project" value="UniProtKB-KW"/>
</dbReference>
<dbReference type="PANTHER" id="PTHR19331">
    <property type="entry name" value="SCAVENGER RECEPTOR DOMAIN-CONTAINING"/>
    <property type="match status" value="1"/>
</dbReference>
<evidence type="ECO:0000256" key="2">
    <source>
        <dbReference type="ARBA" id="ARBA00022729"/>
    </source>
</evidence>
<evidence type="ECO:0000256" key="3">
    <source>
        <dbReference type="ARBA" id="ARBA00022737"/>
    </source>
</evidence>
<evidence type="ECO:0000259" key="11">
    <source>
        <dbReference type="PROSITE" id="PS50287"/>
    </source>
</evidence>
<dbReference type="PRINTS" id="PR00258">
    <property type="entry name" value="SPERACTRCPTR"/>
</dbReference>
<evidence type="ECO:0000313" key="12">
    <source>
        <dbReference type="Proteomes" id="UP000515163"/>
    </source>
</evidence>
<dbReference type="SMART" id="SM00192">
    <property type="entry name" value="LDLa"/>
    <property type="match status" value="2"/>
</dbReference>
<keyword evidence="12" id="KW-1185">Reference proteome</keyword>
<reference evidence="13" key="1">
    <citation type="submission" date="2025-08" db="UniProtKB">
        <authorList>
            <consortium name="RefSeq"/>
        </authorList>
    </citation>
    <scope>IDENTIFICATION</scope>
    <source>
        <tissue evidence="13">Tentacle</tissue>
    </source>
</reference>
<keyword evidence="1" id="KW-0645">Protease</keyword>
<comment type="caution">
    <text evidence="8">Lacks conserved residue(s) required for the propagation of feature annotation.</text>
</comment>
<dbReference type="OrthoDB" id="10063075at2759"/>
<dbReference type="PROSITE" id="PS50068">
    <property type="entry name" value="LDLRA_2"/>
    <property type="match status" value="2"/>
</dbReference>
<feature type="disulfide bond" evidence="8">
    <location>
        <begin position="72"/>
        <end position="90"/>
    </location>
</feature>
<dbReference type="GO" id="GO:0006508">
    <property type="term" value="P:proteolysis"/>
    <property type="evidence" value="ECO:0007669"/>
    <property type="project" value="UniProtKB-KW"/>
</dbReference>
<dbReference type="PROSITE" id="PS50287">
    <property type="entry name" value="SRCR_2"/>
    <property type="match status" value="1"/>
</dbReference>